<dbReference type="RefSeq" id="XP_025837049.1">
    <property type="nucleotide sequence ID" value="XM_025981264.1"/>
</dbReference>
<dbReference type="GO" id="GO:0098839">
    <property type="term" value="C:postsynaptic density membrane"/>
    <property type="evidence" value="ECO:0007669"/>
    <property type="project" value="TreeGrafter"/>
</dbReference>
<evidence type="ECO:0000313" key="9">
    <source>
        <dbReference type="RefSeq" id="XP_025837049.1"/>
    </source>
</evidence>
<name>A0A7F5RLZ6_AGRPL</name>
<dbReference type="GO" id="GO:0098943">
    <property type="term" value="P:neurotransmitter receptor transport, postsynaptic endosome to lysosome"/>
    <property type="evidence" value="ECO:0007669"/>
    <property type="project" value="TreeGrafter"/>
</dbReference>
<feature type="transmembrane region" description="Helical" evidence="6">
    <location>
        <begin position="30"/>
        <end position="53"/>
    </location>
</feature>
<evidence type="ECO:0000256" key="3">
    <source>
        <dbReference type="ARBA" id="ARBA00022989"/>
    </source>
</evidence>
<protein>
    <submittedName>
        <fullName evidence="8 9">Voltage-dependent calcium channel gamma-5 subunit isoform X1</fullName>
    </submittedName>
</protein>
<dbReference type="Pfam" id="PF13903">
    <property type="entry name" value="Claudin_2"/>
    <property type="match status" value="1"/>
</dbReference>
<dbReference type="GO" id="GO:0016247">
    <property type="term" value="F:channel regulator activity"/>
    <property type="evidence" value="ECO:0007669"/>
    <property type="project" value="TreeGrafter"/>
</dbReference>
<dbReference type="RefSeq" id="XP_025837048.1">
    <property type="nucleotide sequence ID" value="XM_025981263.1"/>
</dbReference>
<accession>A0A7F5RLZ6</accession>
<feature type="transmembrane region" description="Helical" evidence="6">
    <location>
        <begin position="164"/>
        <end position="187"/>
    </location>
</feature>
<feature type="transmembrane region" description="Helical" evidence="6">
    <location>
        <begin position="133"/>
        <end position="152"/>
    </location>
</feature>
<evidence type="ECO:0000256" key="1">
    <source>
        <dbReference type="ARBA" id="ARBA00004141"/>
    </source>
</evidence>
<keyword evidence="2 6" id="KW-0812">Transmembrane</keyword>
<dbReference type="GO" id="GO:0099590">
    <property type="term" value="P:neurotransmitter receptor internalization"/>
    <property type="evidence" value="ECO:0007669"/>
    <property type="project" value="TreeGrafter"/>
</dbReference>
<comment type="subcellular location">
    <subcellularLocation>
        <location evidence="1">Membrane</location>
        <topology evidence="1">Multi-pass membrane protein</topology>
    </subcellularLocation>
</comment>
<evidence type="ECO:0000256" key="2">
    <source>
        <dbReference type="ARBA" id="ARBA00022692"/>
    </source>
</evidence>
<dbReference type="GeneID" id="108736405"/>
<gene>
    <name evidence="8 9" type="primary">LOC108736405</name>
</gene>
<dbReference type="GO" id="GO:0032281">
    <property type="term" value="C:AMPA glutamate receptor complex"/>
    <property type="evidence" value="ECO:0007669"/>
    <property type="project" value="TreeGrafter"/>
</dbReference>
<evidence type="ECO:0000256" key="6">
    <source>
        <dbReference type="SAM" id="Phobius"/>
    </source>
</evidence>
<evidence type="ECO:0000313" key="7">
    <source>
        <dbReference type="Proteomes" id="UP000192223"/>
    </source>
</evidence>
<evidence type="ECO:0000256" key="5">
    <source>
        <dbReference type="SAM" id="MobiDB-lite"/>
    </source>
</evidence>
<dbReference type="InterPro" id="IPR004031">
    <property type="entry name" value="PMP22/EMP/MP20/Claudin"/>
</dbReference>
<dbReference type="AlphaFoldDB" id="A0A7F5RLZ6"/>
<dbReference type="Proteomes" id="UP000192223">
    <property type="component" value="Unplaced"/>
</dbReference>
<keyword evidence="4 6" id="KW-0472">Membrane</keyword>
<sequence>MQRTMSRNSLPPSATSARENSSGASAVGDYTLSCLWVLTPVAATLSLVVIVVATSTNQWLHTEEKMNNPTYNGTGDDKYLSKVTVSGLWAICIINPGETRYNCSAIDYFSKEEYNPDPSDSTMAIPYAVTKSVFFFALATLLVAAGYICCLLGQCSKHRRLFTFVSGVVFVVSGLVMLLGVIMYISVFKSEVGSKLRPKSQLHPPIFNYRYGYSFLLYLSGIVASELAGLSAIFLFICRMQETFRLQNLEDVKLGKAGPSSVNYLHVDQAVFYPCQRHPQAYINSNSSIHVPTNFPSPVQNRRYFFDKQQVQESPTCVFRRERSPHANSLKDISASYFDFPPPPTISYQFEEMKTFNRDTTRTAFPRDVTTNTVSTTADINCEEFFVSEHYNHQYSPYAGSDNVFVSFDMGQPPPPVRTQSTLSVSSRAENEYNSDSLKRTTPV</sequence>
<dbReference type="GO" id="GO:0098970">
    <property type="term" value="P:postsynaptic neurotransmitter receptor diffusion trapping"/>
    <property type="evidence" value="ECO:0007669"/>
    <property type="project" value="TreeGrafter"/>
</dbReference>
<dbReference type="GO" id="GO:0005245">
    <property type="term" value="F:voltage-gated calcium channel activity"/>
    <property type="evidence" value="ECO:0007669"/>
    <property type="project" value="TreeGrafter"/>
</dbReference>
<dbReference type="Gene3D" id="1.20.140.150">
    <property type="match status" value="1"/>
</dbReference>
<feature type="region of interest" description="Disordered" evidence="5">
    <location>
        <begin position="1"/>
        <end position="24"/>
    </location>
</feature>
<reference evidence="8 9" key="1">
    <citation type="submission" date="2025-04" db="UniProtKB">
        <authorList>
            <consortium name="RefSeq"/>
        </authorList>
    </citation>
    <scope>IDENTIFICATION</scope>
    <source>
        <tissue evidence="8 9">Entire body</tissue>
    </source>
</reference>
<dbReference type="PANTHER" id="PTHR12107">
    <property type="entry name" value="VOLTAGE-DEPENDENT CALCIUM CHANNEL GAMMA SUBUNIT"/>
    <property type="match status" value="1"/>
</dbReference>
<feature type="compositionally biased region" description="Polar residues" evidence="5">
    <location>
        <begin position="418"/>
        <end position="436"/>
    </location>
</feature>
<dbReference type="GO" id="GO:0019226">
    <property type="term" value="P:transmission of nerve impulse"/>
    <property type="evidence" value="ECO:0007669"/>
    <property type="project" value="TreeGrafter"/>
</dbReference>
<feature type="region of interest" description="Disordered" evidence="5">
    <location>
        <begin position="409"/>
        <end position="444"/>
    </location>
</feature>
<organism evidence="7 9">
    <name type="scientific">Agrilus planipennis</name>
    <name type="common">Emerald ash borer</name>
    <name type="synonym">Agrilus marcopoli</name>
    <dbReference type="NCBI Taxonomy" id="224129"/>
    <lineage>
        <taxon>Eukaryota</taxon>
        <taxon>Metazoa</taxon>
        <taxon>Ecdysozoa</taxon>
        <taxon>Arthropoda</taxon>
        <taxon>Hexapoda</taxon>
        <taxon>Insecta</taxon>
        <taxon>Pterygota</taxon>
        <taxon>Neoptera</taxon>
        <taxon>Endopterygota</taxon>
        <taxon>Coleoptera</taxon>
        <taxon>Polyphaga</taxon>
        <taxon>Elateriformia</taxon>
        <taxon>Buprestoidea</taxon>
        <taxon>Buprestidae</taxon>
        <taxon>Agrilinae</taxon>
        <taxon>Agrilus</taxon>
    </lineage>
</organism>
<keyword evidence="3 6" id="KW-1133">Transmembrane helix</keyword>
<evidence type="ECO:0000256" key="4">
    <source>
        <dbReference type="ARBA" id="ARBA00023136"/>
    </source>
</evidence>
<evidence type="ECO:0000313" key="8">
    <source>
        <dbReference type="RefSeq" id="XP_025837048.1"/>
    </source>
</evidence>
<proteinExistence type="predicted"/>
<dbReference type="InterPro" id="IPR051072">
    <property type="entry name" value="CACNG_subunit"/>
</dbReference>
<dbReference type="PANTHER" id="PTHR12107:SF0">
    <property type="entry name" value="STARGAZIN (MAMMALIAN CALCIUM CHANNEL) HOMOLOG"/>
    <property type="match status" value="1"/>
</dbReference>
<dbReference type="OrthoDB" id="9990458at2759"/>
<dbReference type="GO" id="GO:0051968">
    <property type="term" value="P:positive regulation of synaptic transmission, glutamatergic"/>
    <property type="evidence" value="ECO:0007669"/>
    <property type="project" value="TreeGrafter"/>
</dbReference>
<feature type="transmembrane region" description="Helical" evidence="6">
    <location>
        <begin position="215"/>
        <end position="237"/>
    </location>
</feature>
<keyword evidence="7" id="KW-1185">Reference proteome</keyword>